<comment type="subcellular location">
    <subcellularLocation>
        <location evidence="1">Membrane</location>
        <topology evidence="1">Multi-pass membrane protein</topology>
    </subcellularLocation>
</comment>
<evidence type="ECO:0000256" key="12">
    <source>
        <dbReference type="ARBA" id="ARBA00034430"/>
    </source>
</evidence>
<evidence type="ECO:0000256" key="13">
    <source>
        <dbReference type="SAM" id="Phobius"/>
    </source>
</evidence>
<feature type="transmembrane region" description="Helical" evidence="13">
    <location>
        <begin position="160"/>
        <end position="193"/>
    </location>
</feature>
<keyword evidence="8 13" id="KW-1133">Transmembrane helix</keyword>
<feature type="transmembrane region" description="Helical" evidence="13">
    <location>
        <begin position="49"/>
        <end position="71"/>
    </location>
</feature>
<keyword evidence="4" id="KW-0633">Potassium transport</keyword>
<proteinExistence type="inferred from homology"/>
<keyword evidence="3" id="KW-0813">Transport</keyword>
<protein>
    <submittedName>
        <fullName evidence="14">DUF1211 domain-containing protein</fullName>
    </submittedName>
</protein>
<evidence type="ECO:0000313" key="14">
    <source>
        <dbReference type="EMBL" id="MBK9984074.1"/>
    </source>
</evidence>
<dbReference type="Pfam" id="PF06736">
    <property type="entry name" value="TMEM175"/>
    <property type="match status" value="1"/>
</dbReference>
<keyword evidence="9" id="KW-0406">Ion transport</keyword>
<dbReference type="EMBL" id="JADKGY010000029">
    <property type="protein sequence ID" value="MBK9984074.1"/>
    <property type="molecule type" value="Genomic_DNA"/>
</dbReference>
<evidence type="ECO:0000256" key="3">
    <source>
        <dbReference type="ARBA" id="ARBA00022448"/>
    </source>
</evidence>
<sequence>MQTTKHIDKTRLMFFSDALLAIIMTILVLDIKVPEGLDLATNGEFFKDLIKVLPHFFGFIISFAFIIVLWLSHHDLMESLLYANRRLATFNFCFLGATATLPFSTALAAAYPHQSYAVATLALNMFVMNIFLATLHIYSVKTGLRDINYFPIRYQKMKQMLGVGGGIVFLLAIFVSFFSPTIALITIAVVPVLHIIPISSPE</sequence>
<dbReference type="AlphaFoldDB" id="A0A9D7SXP5"/>
<feature type="transmembrane region" description="Helical" evidence="13">
    <location>
        <begin position="92"/>
        <end position="111"/>
    </location>
</feature>
<accession>A0A9D7SXP5</accession>
<comment type="catalytic activity">
    <reaction evidence="12">
        <text>K(+)(in) = K(+)(out)</text>
        <dbReference type="Rhea" id="RHEA:29463"/>
        <dbReference type="ChEBI" id="CHEBI:29103"/>
    </reaction>
</comment>
<evidence type="ECO:0000313" key="15">
    <source>
        <dbReference type="Proteomes" id="UP000808337"/>
    </source>
</evidence>
<name>A0A9D7SXP5_9BACT</name>
<comment type="caution">
    <text evidence="14">The sequence shown here is derived from an EMBL/GenBank/DDBJ whole genome shotgun (WGS) entry which is preliminary data.</text>
</comment>
<keyword evidence="10 13" id="KW-0472">Membrane</keyword>
<evidence type="ECO:0000256" key="5">
    <source>
        <dbReference type="ARBA" id="ARBA00022692"/>
    </source>
</evidence>
<dbReference type="GO" id="GO:0015252">
    <property type="term" value="F:proton channel activity"/>
    <property type="evidence" value="ECO:0007669"/>
    <property type="project" value="InterPro"/>
</dbReference>
<evidence type="ECO:0000256" key="11">
    <source>
        <dbReference type="ARBA" id="ARBA00023303"/>
    </source>
</evidence>
<feature type="transmembrane region" description="Helical" evidence="13">
    <location>
        <begin position="12"/>
        <end position="29"/>
    </location>
</feature>
<evidence type="ECO:0000256" key="10">
    <source>
        <dbReference type="ARBA" id="ARBA00023136"/>
    </source>
</evidence>
<dbReference type="GO" id="GO:0005267">
    <property type="term" value="F:potassium channel activity"/>
    <property type="evidence" value="ECO:0007669"/>
    <property type="project" value="UniProtKB-KW"/>
</dbReference>
<reference evidence="14 15" key="1">
    <citation type="submission" date="2020-10" db="EMBL/GenBank/DDBJ databases">
        <title>Connecting structure to function with the recovery of over 1000 high-quality activated sludge metagenome-assembled genomes encoding full-length rRNA genes using long-read sequencing.</title>
        <authorList>
            <person name="Singleton C.M."/>
            <person name="Petriglieri F."/>
            <person name="Kristensen J.M."/>
            <person name="Kirkegaard R.H."/>
            <person name="Michaelsen T.Y."/>
            <person name="Andersen M.H."/>
            <person name="Karst S.M."/>
            <person name="Dueholm M.S."/>
            <person name="Nielsen P.H."/>
            <person name="Albertsen M."/>
        </authorList>
    </citation>
    <scope>NUCLEOTIDE SEQUENCE [LARGE SCALE GENOMIC DNA]</scope>
    <source>
        <strain evidence="14">Ribe_18-Q3-R11-54_MAXAC.273</strain>
    </source>
</reference>
<dbReference type="Proteomes" id="UP000808337">
    <property type="component" value="Unassembled WGS sequence"/>
</dbReference>
<dbReference type="GO" id="GO:0016020">
    <property type="term" value="C:membrane"/>
    <property type="evidence" value="ECO:0007669"/>
    <property type="project" value="UniProtKB-SubCell"/>
</dbReference>
<evidence type="ECO:0000256" key="6">
    <source>
        <dbReference type="ARBA" id="ARBA00022826"/>
    </source>
</evidence>
<comment type="similarity">
    <text evidence="2">Belongs to the TMEM175 family.</text>
</comment>
<keyword evidence="5 13" id="KW-0812">Transmembrane</keyword>
<dbReference type="PANTHER" id="PTHR31462:SF5">
    <property type="entry name" value="ENDOSOMAL_LYSOSOMAL PROTON CHANNEL TMEM175"/>
    <property type="match status" value="1"/>
</dbReference>
<evidence type="ECO:0000256" key="2">
    <source>
        <dbReference type="ARBA" id="ARBA00006920"/>
    </source>
</evidence>
<evidence type="ECO:0000256" key="1">
    <source>
        <dbReference type="ARBA" id="ARBA00004141"/>
    </source>
</evidence>
<organism evidence="14 15">
    <name type="scientific">Candidatus Opimibacter skivensis</name>
    <dbReference type="NCBI Taxonomy" id="2982028"/>
    <lineage>
        <taxon>Bacteria</taxon>
        <taxon>Pseudomonadati</taxon>
        <taxon>Bacteroidota</taxon>
        <taxon>Saprospiria</taxon>
        <taxon>Saprospirales</taxon>
        <taxon>Saprospiraceae</taxon>
        <taxon>Candidatus Opimibacter</taxon>
    </lineage>
</organism>
<evidence type="ECO:0000256" key="9">
    <source>
        <dbReference type="ARBA" id="ARBA00023065"/>
    </source>
</evidence>
<feature type="transmembrane region" description="Helical" evidence="13">
    <location>
        <begin position="117"/>
        <end position="139"/>
    </location>
</feature>
<keyword evidence="7" id="KW-0630">Potassium</keyword>
<evidence type="ECO:0000256" key="8">
    <source>
        <dbReference type="ARBA" id="ARBA00022989"/>
    </source>
</evidence>
<keyword evidence="6" id="KW-0631">Potassium channel</keyword>
<dbReference type="PANTHER" id="PTHR31462">
    <property type="entry name" value="ENDOSOMAL/LYSOSOMAL POTASSIUM CHANNEL TMEM175"/>
    <property type="match status" value="1"/>
</dbReference>
<evidence type="ECO:0000256" key="7">
    <source>
        <dbReference type="ARBA" id="ARBA00022958"/>
    </source>
</evidence>
<gene>
    <name evidence="14" type="ORF">IPP15_17180</name>
</gene>
<evidence type="ECO:0000256" key="4">
    <source>
        <dbReference type="ARBA" id="ARBA00022538"/>
    </source>
</evidence>
<keyword evidence="11" id="KW-0407">Ion channel</keyword>
<dbReference type="InterPro" id="IPR010617">
    <property type="entry name" value="TMEM175-like"/>
</dbReference>